<protein>
    <submittedName>
        <fullName evidence="2">Uncharacterized protein</fullName>
    </submittedName>
</protein>
<evidence type="ECO:0000313" key="3">
    <source>
        <dbReference type="Proteomes" id="UP000694251"/>
    </source>
</evidence>
<dbReference type="AlphaFoldDB" id="A0A8T1XRA6"/>
<sequence length="129" mass="14563">MYRDHDRLLKVSSLTLVDAAVVFGSVLEVPLTLLSRLPSFEVLVLGFERSALFVIGGGRCYLWIGRGHPWFIPSASFLVFGFDLLRVCFEIFCFVLLLHLVFLREGLASEKISSSAGFVSENFYVVRRL</sequence>
<dbReference type="EMBL" id="JAEFBJ010000013">
    <property type="protein sequence ID" value="KAG7536835.1"/>
    <property type="molecule type" value="Genomic_DNA"/>
</dbReference>
<comment type="caution">
    <text evidence="2">The sequence shown here is derived from an EMBL/GenBank/DDBJ whole genome shotgun (WGS) entry which is preliminary data.</text>
</comment>
<evidence type="ECO:0000313" key="2">
    <source>
        <dbReference type="EMBL" id="KAG7536835.1"/>
    </source>
</evidence>
<dbReference type="Proteomes" id="UP000694251">
    <property type="component" value="Chromosome 13"/>
</dbReference>
<proteinExistence type="predicted"/>
<evidence type="ECO:0000256" key="1">
    <source>
        <dbReference type="SAM" id="Phobius"/>
    </source>
</evidence>
<keyword evidence="1" id="KW-0472">Membrane</keyword>
<reference evidence="2 3" key="1">
    <citation type="submission" date="2020-12" db="EMBL/GenBank/DDBJ databases">
        <title>Concerted genomic and epigenomic changes stabilize Arabidopsis allopolyploids.</title>
        <authorList>
            <person name="Chen Z."/>
        </authorList>
    </citation>
    <scope>NUCLEOTIDE SEQUENCE [LARGE SCALE GENOMIC DNA]</scope>
    <source>
        <strain evidence="2">As9502</strain>
        <tissue evidence="2">Leaf</tissue>
    </source>
</reference>
<organism evidence="2 3">
    <name type="scientific">Arabidopsis suecica</name>
    <name type="common">Swedish thale-cress</name>
    <name type="synonym">Cardaminopsis suecica</name>
    <dbReference type="NCBI Taxonomy" id="45249"/>
    <lineage>
        <taxon>Eukaryota</taxon>
        <taxon>Viridiplantae</taxon>
        <taxon>Streptophyta</taxon>
        <taxon>Embryophyta</taxon>
        <taxon>Tracheophyta</taxon>
        <taxon>Spermatophyta</taxon>
        <taxon>Magnoliopsida</taxon>
        <taxon>eudicotyledons</taxon>
        <taxon>Gunneridae</taxon>
        <taxon>Pentapetalae</taxon>
        <taxon>rosids</taxon>
        <taxon>malvids</taxon>
        <taxon>Brassicales</taxon>
        <taxon>Brassicaceae</taxon>
        <taxon>Camelineae</taxon>
        <taxon>Arabidopsis</taxon>
    </lineage>
</organism>
<gene>
    <name evidence="2" type="ORF">ISN44_As13g007580</name>
</gene>
<keyword evidence="1" id="KW-1133">Transmembrane helix</keyword>
<keyword evidence="1" id="KW-0812">Transmembrane</keyword>
<keyword evidence="3" id="KW-1185">Reference proteome</keyword>
<name>A0A8T1XRA6_ARASU</name>
<feature type="transmembrane region" description="Helical" evidence="1">
    <location>
        <begin position="12"/>
        <end position="35"/>
    </location>
</feature>
<accession>A0A8T1XRA6</accession>
<feature type="transmembrane region" description="Helical" evidence="1">
    <location>
        <begin position="84"/>
        <end position="103"/>
    </location>
</feature>